<dbReference type="AlphaFoldDB" id="X0WF05"/>
<dbReference type="EMBL" id="BARS01046396">
    <property type="protein sequence ID" value="GAG29250.1"/>
    <property type="molecule type" value="Genomic_DNA"/>
</dbReference>
<proteinExistence type="predicted"/>
<sequence length="77" mass="8134">MLREIIVDLVRGTVQPFPDVSELFGKALAVRRVIEADDPERIVYVTGYTPLAASGLGFAGKLGVYGVSLLGGNLQGS</sequence>
<reference evidence="1" key="1">
    <citation type="journal article" date="2014" name="Front. Microbiol.">
        <title>High frequency of phylogenetically diverse reductive dehalogenase-homologous genes in deep subseafloor sedimentary metagenomes.</title>
        <authorList>
            <person name="Kawai M."/>
            <person name="Futagami T."/>
            <person name="Toyoda A."/>
            <person name="Takaki Y."/>
            <person name="Nishi S."/>
            <person name="Hori S."/>
            <person name="Arai W."/>
            <person name="Tsubouchi T."/>
            <person name="Morono Y."/>
            <person name="Uchiyama I."/>
            <person name="Ito T."/>
            <person name="Fujiyama A."/>
            <person name="Inagaki F."/>
            <person name="Takami H."/>
        </authorList>
    </citation>
    <scope>NUCLEOTIDE SEQUENCE</scope>
    <source>
        <strain evidence="1">Expedition CK06-06</strain>
    </source>
</reference>
<accession>X0WF05</accession>
<name>X0WF05_9ZZZZ</name>
<gene>
    <name evidence="1" type="ORF">S01H1_69844</name>
</gene>
<comment type="caution">
    <text evidence="1">The sequence shown here is derived from an EMBL/GenBank/DDBJ whole genome shotgun (WGS) entry which is preliminary data.</text>
</comment>
<organism evidence="1">
    <name type="scientific">marine sediment metagenome</name>
    <dbReference type="NCBI Taxonomy" id="412755"/>
    <lineage>
        <taxon>unclassified sequences</taxon>
        <taxon>metagenomes</taxon>
        <taxon>ecological metagenomes</taxon>
    </lineage>
</organism>
<evidence type="ECO:0000313" key="1">
    <source>
        <dbReference type="EMBL" id="GAG29250.1"/>
    </source>
</evidence>
<protein>
    <submittedName>
        <fullName evidence="1">Uncharacterized protein</fullName>
    </submittedName>
</protein>